<dbReference type="PROSITE" id="PS51257">
    <property type="entry name" value="PROKAR_LIPOPROTEIN"/>
    <property type="match status" value="1"/>
</dbReference>
<protein>
    <submittedName>
        <fullName evidence="1">WG containing repeat-containing protein</fullName>
    </submittedName>
</protein>
<evidence type="ECO:0000313" key="1">
    <source>
        <dbReference type="EMBL" id="SHG04499.1"/>
    </source>
</evidence>
<dbReference type="AlphaFoldDB" id="A0A1M5GLA7"/>
<dbReference type="STRING" id="288992.SAMN04488522_104268"/>
<organism evidence="1 2">
    <name type="scientific">Pedobacter caeni</name>
    <dbReference type="NCBI Taxonomy" id="288992"/>
    <lineage>
        <taxon>Bacteria</taxon>
        <taxon>Pseudomonadati</taxon>
        <taxon>Bacteroidota</taxon>
        <taxon>Sphingobacteriia</taxon>
        <taxon>Sphingobacteriales</taxon>
        <taxon>Sphingobacteriaceae</taxon>
        <taxon>Pedobacter</taxon>
    </lineage>
</organism>
<dbReference type="Pfam" id="PF14903">
    <property type="entry name" value="WG_beta_rep"/>
    <property type="match status" value="1"/>
</dbReference>
<dbReference type="EMBL" id="FQUQ01000004">
    <property type="protein sequence ID" value="SHG04499.1"/>
    <property type="molecule type" value="Genomic_DNA"/>
</dbReference>
<reference evidence="2" key="1">
    <citation type="submission" date="2016-11" db="EMBL/GenBank/DDBJ databases">
        <authorList>
            <person name="Varghese N."/>
            <person name="Submissions S."/>
        </authorList>
    </citation>
    <scope>NUCLEOTIDE SEQUENCE [LARGE SCALE GENOMIC DNA]</scope>
    <source>
        <strain evidence="2">DSM 16990</strain>
    </source>
</reference>
<evidence type="ECO:0000313" key="2">
    <source>
        <dbReference type="Proteomes" id="UP000184287"/>
    </source>
</evidence>
<accession>A0A1M5GLA7</accession>
<sequence>MMNKKLTMKVKMKYQFTVTICIISLFLSSCGGESTPKTPKTQKAKEYIASLKALKFDDLKQQLKKDTALLNKLIKLTSLNMQLTSHFSSGEKSIAQKSEPEFSLNYNTSKVEEIFNAYCKQLYFNQDFNENDNKHSLYTLKRFEFESRYGLTDDDHVIKENDSIFKPFEQEIETVEKSYFFKGKRLAKGDIGLKRIDSIETEIKLKLPVDVEKFAVGKSEKNVEYKNHTVEVEAIKGNVAKLKIPIAVYSDVIGYQAYNNKNVRMNSSALSSTPMLEIKKDIKGQLKELLDIFLAVLEEDDVNEAGKLLNKIDQNQLAAKDNMAEFNNYISGLSQGKAKELGDIALYEEVAEKGKKVISVENQFVIVEFPDDIKTIDVFVATKFKSLQNSRMVKFNNHYLAKKYFDVNNPNIIYNTYEKGNGLKFGVSNKDGDKIITARFEEMKQLGNEYFVVDGKLHWLDVKGKKLIALPQFENYNETLKPGYDVFEKSFGDESAAGVVLNRSKVVIPFEYHYFDKYDTFIIAHKNSDKDEIYDLNFKKLPNNEIKRLQTINEHIASDIKYPLLFVAENNKSKKALTDKNLKILTPFKYDFIDPFFKVKDYYIAGIRTADGSNYLYGLINQNGKEVVPFIFDNIDDEFDKSGKLRYYLKKKPQALNFETFLKTFGK</sequence>
<proteinExistence type="predicted"/>
<gene>
    <name evidence="1" type="ORF">SAMN04488522_104268</name>
</gene>
<keyword evidence="2" id="KW-1185">Reference proteome</keyword>
<name>A0A1M5GLA7_9SPHI</name>
<dbReference type="InterPro" id="IPR032774">
    <property type="entry name" value="WG_beta_rep"/>
</dbReference>
<dbReference type="Proteomes" id="UP000184287">
    <property type="component" value="Unassembled WGS sequence"/>
</dbReference>